<name>A0A939FYD5_9HYPH</name>
<reference evidence="2" key="1">
    <citation type="submission" date="2021-03" db="EMBL/GenBank/DDBJ databases">
        <title>Whole genome sequence of Jiella sp. CQZ9-1.</title>
        <authorList>
            <person name="Tuo L."/>
        </authorList>
    </citation>
    <scope>NUCLEOTIDE SEQUENCE</scope>
    <source>
        <strain evidence="2">CQZ9-1</strain>
    </source>
</reference>
<sequence>MALATYNGARYLEPQLESLAGQTHLPAELVVGDDGSSDATIEILERFARVAPFPVRISQNPTNRGHGQNFLETASRCRGDWIAFCDQDDIWSTEKLKRFQHASIRRPQLDWMVCRNRYVDDRLRTMRRATLALSERGNWMPLTSPVRIHDGHRMIFRRWFVDLPWQRRPVSTDGRLITHDRWLSVIGYLFGHRHFLRDRLTLYRQHQGSVTMQAKAAERSVAVGHRLDARRDFFAERDRFWSAMEHWCLSLPMDSCAKDEASAATAARQCRQIAQFYRDRARVCDRTLDRQRRVSAYGVLVQRSGTYAAVFGQPPLIRDLFALMGTP</sequence>
<evidence type="ECO:0000313" key="2">
    <source>
        <dbReference type="EMBL" id="MBO0662455.1"/>
    </source>
</evidence>
<dbReference type="SUPFAM" id="SSF53448">
    <property type="entry name" value="Nucleotide-diphospho-sugar transferases"/>
    <property type="match status" value="1"/>
</dbReference>
<dbReference type="Proteomes" id="UP000664122">
    <property type="component" value="Unassembled WGS sequence"/>
</dbReference>
<evidence type="ECO:0000259" key="1">
    <source>
        <dbReference type="Pfam" id="PF00535"/>
    </source>
</evidence>
<dbReference type="EMBL" id="JAFMPP010000005">
    <property type="protein sequence ID" value="MBO0662455.1"/>
    <property type="molecule type" value="Genomic_DNA"/>
</dbReference>
<protein>
    <submittedName>
        <fullName evidence="2">Glycosyltransferase</fullName>
    </submittedName>
</protein>
<comment type="caution">
    <text evidence="2">The sequence shown here is derived from an EMBL/GenBank/DDBJ whole genome shotgun (WGS) entry which is preliminary data.</text>
</comment>
<feature type="domain" description="Glycosyltransferase 2-like" evidence="1">
    <location>
        <begin position="4"/>
        <end position="158"/>
    </location>
</feature>
<dbReference type="PANTHER" id="PTHR22916:SF3">
    <property type="entry name" value="UDP-GLCNAC:BETAGAL BETA-1,3-N-ACETYLGLUCOSAMINYLTRANSFERASE-LIKE PROTEIN 1"/>
    <property type="match status" value="1"/>
</dbReference>
<organism evidence="2 3">
    <name type="scientific">Jiella flava</name>
    <dbReference type="NCBI Taxonomy" id="2816857"/>
    <lineage>
        <taxon>Bacteria</taxon>
        <taxon>Pseudomonadati</taxon>
        <taxon>Pseudomonadota</taxon>
        <taxon>Alphaproteobacteria</taxon>
        <taxon>Hyphomicrobiales</taxon>
        <taxon>Aurantimonadaceae</taxon>
        <taxon>Jiella</taxon>
    </lineage>
</organism>
<dbReference type="InterPro" id="IPR001173">
    <property type="entry name" value="Glyco_trans_2-like"/>
</dbReference>
<dbReference type="AlphaFoldDB" id="A0A939FYD5"/>
<dbReference type="PANTHER" id="PTHR22916">
    <property type="entry name" value="GLYCOSYLTRANSFERASE"/>
    <property type="match status" value="1"/>
</dbReference>
<proteinExistence type="predicted"/>
<dbReference type="InterPro" id="IPR029044">
    <property type="entry name" value="Nucleotide-diphossugar_trans"/>
</dbReference>
<dbReference type="Gene3D" id="3.90.550.10">
    <property type="entry name" value="Spore Coat Polysaccharide Biosynthesis Protein SpsA, Chain A"/>
    <property type="match status" value="1"/>
</dbReference>
<evidence type="ECO:0000313" key="3">
    <source>
        <dbReference type="Proteomes" id="UP000664122"/>
    </source>
</evidence>
<keyword evidence="3" id="KW-1185">Reference proteome</keyword>
<dbReference type="Pfam" id="PF00535">
    <property type="entry name" value="Glycos_transf_2"/>
    <property type="match status" value="1"/>
</dbReference>
<accession>A0A939FYD5</accession>
<dbReference type="GO" id="GO:0016758">
    <property type="term" value="F:hexosyltransferase activity"/>
    <property type="evidence" value="ECO:0007669"/>
    <property type="project" value="UniProtKB-ARBA"/>
</dbReference>
<gene>
    <name evidence="2" type="ORF">J1C48_07705</name>
</gene>